<keyword evidence="1" id="KW-0040">ANK repeat</keyword>
<dbReference type="InterPro" id="IPR002110">
    <property type="entry name" value="Ankyrin_rpt"/>
</dbReference>
<name>A0ABP0IP39_9DINO</name>
<dbReference type="InterPro" id="IPR036770">
    <property type="entry name" value="Ankyrin_rpt-contain_sf"/>
</dbReference>
<dbReference type="EMBL" id="CAXAMN010003336">
    <property type="protein sequence ID" value="CAK9004108.1"/>
    <property type="molecule type" value="Genomic_DNA"/>
</dbReference>
<proteinExistence type="predicted"/>
<sequence length="106" mass="11670">MCTSPRFGYSPNQAASSALRSFLLKHGFLRRERRRCSSERVQPIHVAAQLGDALVLELLLEAGADPFVLYQGQSPLEIAKSQNQEDSHSDCIELLVSALTVTSELV</sequence>
<dbReference type="Gene3D" id="1.25.40.20">
    <property type="entry name" value="Ankyrin repeat-containing domain"/>
    <property type="match status" value="1"/>
</dbReference>
<dbReference type="PROSITE" id="PS50297">
    <property type="entry name" value="ANK_REP_REGION"/>
    <property type="match status" value="1"/>
</dbReference>
<evidence type="ECO:0000313" key="2">
    <source>
        <dbReference type="EMBL" id="CAK9004108.1"/>
    </source>
</evidence>
<evidence type="ECO:0000313" key="3">
    <source>
        <dbReference type="Proteomes" id="UP001642484"/>
    </source>
</evidence>
<dbReference type="Proteomes" id="UP001642484">
    <property type="component" value="Unassembled WGS sequence"/>
</dbReference>
<accession>A0ABP0IP39</accession>
<gene>
    <name evidence="2" type="ORF">CCMP2556_LOCUS7555</name>
</gene>
<dbReference type="PROSITE" id="PS50088">
    <property type="entry name" value="ANK_REPEAT"/>
    <property type="match status" value="1"/>
</dbReference>
<dbReference type="SUPFAM" id="SSF48403">
    <property type="entry name" value="Ankyrin repeat"/>
    <property type="match status" value="1"/>
</dbReference>
<reference evidence="2 3" key="1">
    <citation type="submission" date="2024-02" db="EMBL/GenBank/DDBJ databases">
        <authorList>
            <person name="Chen Y."/>
            <person name="Shah S."/>
            <person name="Dougan E. K."/>
            <person name="Thang M."/>
            <person name="Chan C."/>
        </authorList>
    </citation>
    <scope>NUCLEOTIDE SEQUENCE [LARGE SCALE GENOMIC DNA]</scope>
</reference>
<protein>
    <submittedName>
        <fullName evidence="2">Uncharacterized protein</fullName>
    </submittedName>
</protein>
<keyword evidence="3" id="KW-1185">Reference proteome</keyword>
<organism evidence="2 3">
    <name type="scientific">Durusdinium trenchii</name>
    <dbReference type="NCBI Taxonomy" id="1381693"/>
    <lineage>
        <taxon>Eukaryota</taxon>
        <taxon>Sar</taxon>
        <taxon>Alveolata</taxon>
        <taxon>Dinophyceae</taxon>
        <taxon>Suessiales</taxon>
        <taxon>Symbiodiniaceae</taxon>
        <taxon>Durusdinium</taxon>
    </lineage>
</organism>
<dbReference type="Pfam" id="PF00023">
    <property type="entry name" value="Ank"/>
    <property type="match status" value="1"/>
</dbReference>
<feature type="repeat" description="ANK" evidence="1">
    <location>
        <begin position="39"/>
        <end position="65"/>
    </location>
</feature>
<evidence type="ECO:0000256" key="1">
    <source>
        <dbReference type="PROSITE-ProRule" id="PRU00023"/>
    </source>
</evidence>
<comment type="caution">
    <text evidence="2">The sequence shown here is derived from an EMBL/GenBank/DDBJ whole genome shotgun (WGS) entry which is preliminary data.</text>
</comment>